<name>A0A2U1M5H6_ARTAN</name>
<keyword evidence="3" id="KW-0788">Thiol protease</keyword>
<evidence type="ECO:0000256" key="2">
    <source>
        <dbReference type="ARBA" id="ARBA00022801"/>
    </source>
</evidence>
<dbReference type="CDD" id="cd22759">
    <property type="entry name" value="OTU_plant_OTU3-like"/>
    <property type="match status" value="1"/>
</dbReference>
<evidence type="ECO:0000313" key="5">
    <source>
        <dbReference type="EMBL" id="PWA56498.1"/>
    </source>
</evidence>
<comment type="catalytic activity">
    <reaction evidence="1 3">
        <text>Thiol-dependent hydrolysis of ester, thioester, amide, peptide and isopeptide bonds formed by the C-terminal Gly of ubiquitin (a 76-residue protein attached to proteins as an intracellular targeting signal).</text>
        <dbReference type="EC" id="3.4.19.12"/>
    </reaction>
</comment>
<keyword evidence="6" id="KW-1185">Reference proteome</keyword>
<dbReference type="PROSITE" id="PS50802">
    <property type="entry name" value="OTU"/>
    <property type="match status" value="1"/>
</dbReference>
<evidence type="ECO:0000256" key="3">
    <source>
        <dbReference type="RuleBase" id="RU367104"/>
    </source>
</evidence>
<dbReference type="EC" id="3.4.19.12" evidence="3"/>
<comment type="subcellular location">
    <subcellularLocation>
        <location evidence="3">Cytoplasm</location>
    </subcellularLocation>
</comment>
<keyword evidence="3" id="KW-0963">Cytoplasm</keyword>
<dbReference type="Proteomes" id="UP000245207">
    <property type="component" value="Unassembled WGS sequence"/>
</dbReference>
<organism evidence="5 6">
    <name type="scientific">Artemisia annua</name>
    <name type="common">Sweet wormwood</name>
    <dbReference type="NCBI Taxonomy" id="35608"/>
    <lineage>
        <taxon>Eukaryota</taxon>
        <taxon>Viridiplantae</taxon>
        <taxon>Streptophyta</taxon>
        <taxon>Embryophyta</taxon>
        <taxon>Tracheophyta</taxon>
        <taxon>Spermatophyta</taxon>
        <taxon>Magnoliopsida</taxon>
        <taxon>eudicotyledons</taxon>
        <taxon>Gunneridae</taxon>
        <taxon>Pentapetalae</taxon>
        <taxon>asterids</taxon>
        <taxon>campanulids</taxon>
        <taxon>Asterales</taxon>
        <taxon>Asteraceae</taxon>
        <taxon>Asteroideae</taxon>
        <taxon>Anthemideae</taxon>
        <taxon>Artemisiinae</taxon>
        <taxon>Artemisia</taxon>
    </lineage>
</organism>
<evidence type="ECO:0000256" key="1">
    <source>
        <dbReference type="ARBA" id="ARBA00000707"/>
    </source>
</evidence>
<dbReference type="GO" id="GO:0004843">
    <property type="term" value="F:cysteine-type deubiquitinase activity"/>
    <property type="evidence" value="ECO:0007669"/>
    <property type="project" value="UniProtKB-UniRule"/>
</dbReference>
<keyword evidence="2 3" id="KW-0378">Hydrolase</keyword>
<comment type="caution">
    <text evidence="5">The sequence shown here is derived from an EMBL/GenBank/DDBJ whole genome shotgun (WGS) entry which is preliminary data.</text>
</comment>
<comment type="function">
    <text evidence="3">Hydrolase that can remove conjugated ubiquitin from proteins and may therefore play an important regulatory role at the level of protein turnover by preventing degradation.</text>
</comment>
<dbReference type="PANTHER" id="PTHR13312:SF3">
    <property type="entry name" value="OVARIAN TUMOR DOMAIN-CONTAINING DEUBIQUITINATING ENZYME 3"/>
    <property type="match status" value="1"/>
</dbReference>
<reference evidence="5 6" key="1">
    <citation type="journal article" date="2018" name="Mol. Plant">
        <title>The genome of Artemisia annua provides insight into the evolution of Asteraceae family and artemisinin biosynthesis.</title>
        <authorList>
            <person name="Shen Q."/>
            <person name="Zhang L."/>
            <person name="Liao Z."/>
            <person name="Wang S."/>
            <person name="Yan T."/>
            <person name="Shi P."/>
            <person name="Liu M."/>
            <person name="Fu X."/>
            <person name="Pan Q."/>
            <person name="Wang Y."/>
            <person name="Lv Z."/>
            <person name="Lu X."/>
            <person name="Zhang F."/>
            <person name="Jiang W."/>
            <person name="Ma Y."/>
            <person name="Chen M."/>
            <person name="Hao X."/>
            <person name="Li L."/>
            <person name="Tang Y."/>
            <person name="Lv G."/>
            <person name="Zhou Y."/>
            <person name="Sun X."/>
            <person name="Brodelius P.E."/>
            <person name="Rose J.K.C."/>
            <person name="Tang K."/>
        </authorList>
    </citation>
    <scope>NUCLEOTIDE SEQUENCE [LARGE SCALE GENOMIC DNA]</scope>
    <source>
        <strain evidence="6">cv. Huhao1</strain>
        <tissue evidence="5">Leaf</tissue>
    </source>
</reference>
<dbReference type="InterPro" id="IPR003323">
    <property type="entry name" value="OTU_dom"/>
</dbReference>
<dbReference type="GO" id="GO:0005634">
    <property type="term" value="C:nucleus"/>
    <property type="evidence" value="ECO:0007669"/>
    <property type="project" value="TreeGrafter"/>
</dbReference>
<evidence type="ECO:0000313" key="6">
    <source>
        <dbReference type="Proteomes" id="UP000245207"/>
    </source>
</evidence>
<evidence type="ECO:0000259" key="4">
    <source>
        <dbReference type="PROSITE" id="PS50802"/>
    </source>
</evidence>
<dbReference type="GO" id="GO:0030968">
    <property type="term" value="P:endoplasmic reticulum unfolded protein response"/>
    <property type="evidence" value="ECO:0007669"/>
    <property type="project" value="TreeGrafter"/>
</dbReference>
<protein>
    <recommendedName>
        <fullName evidence="3">Ubiquitin thioesterase OTU</fullName>
        <ecNumber evidence="3">3.4.19.12</ecNumber>
    </recommendedName>
</protein>
<dbReference type="InterPro" id="IPR038765">
    <property type="entry name" value="Papain-like_cys_pep_sf"/>
</dbReference>
<gene>
    <name evidence="5" type="ORF">CTI12_AA418300</name>
</gene>
<dbReference type="GO" id="GO:0005829">
    <property type="term" value="C:cytosol"/>
    <property type="evidence" value="ECO:0007669"/>
    <property type="project" value="TreeGrafter"/>
</dbReference>
<dbReference type="Pfam" id="PF02338">
    <property type="entry name" value="OTU"/>
    <property type="match status" value="1"/>
</dbReference>
<accession>A0A2U1M5H6</accession>
<dbReference type="GO" id="GO:0036503">
    <property type="term" value="P:ERAD pathway"/>
    <property type="evidence" value="ECO:0007669"/>
    <property type="project" value="TreeGrafter"/>
</dbReference>
<keyword evidence="3" id="KW-0833">Ubl conjugation pathway</keyword>
<sequence>MMTAKPSNASILEELKNGSAKFELVSTPVTPLFATSTSFFAKIGPPLHLEVSPALRKVESFRVHKVTGDGRCMFRALVKGMALNKSVTLSAREERENADELRMAIKEVLCDNDKERHQYEEAIIAITVEESLKRYCQRIGRADFWGGESELLVLSKLCRQPIMVYIPEHEHTKAGYGSGFIPIAEYGADFAKASGKGKAKKAVRLLYSGRNHYDLLV</sequence>
<dbReference type="GO" id="GO:0016579">
    <property type="term" value="P:protein deubiquitination"/>
    <property type="evidence" value="ECO:0007669"/>
    <property type="project" value="TreeGrafter"/>
</dbReference>
<proteinExistence type="predicted"/>
<dbReference type="SUPFAM" id="SSF54001">
    <property type="entry name" value="Cysteine proteinases"/>
    <property type="match status" value="1"/>
</dbReference>
<dbReference type="AlphaFoldDB" id="A0A2U1M5H6"/>
<dbReference type="STRING" id="35608.A0A2U1M5H6"/>
<dbReference type="FunFam" id="3.90.70.80:FF:000019">
    <property type="entry name" value="Cysteine proteinases superfamily protein"/>
    <property type="match status" value="1"/>
</dbReference>
<keyword evidence="3" id="KW-0645">Protease</keyword>
<dbReference type="Gene3D" id="3.90.70.80">
    <property type="match status" value="1"/>
</dbReference>
<dbReference type="EMBL" id="PKPP01006438">
    <property type="protein sequence ID" value="PWA56498.1"/>
    <property type="molecule type" value="Genomic_DNA"/>
</dbReference>
<dbReference type="PANTHER" id="PTHR13312">
    <property type="entry name" value="HIV-INDUCED PROTEIN-7-LIKE PROTEASE"/>
    <property type="match status" value="1"/>
</dbReference>
<feature type="domain" description="OTU" evidence="4">
    <location>
        <begin position="61"/>
        <end position="217"/>
    </location>
</feature>
<dbReference type="OrthoDB" id="409956at2759"/>